<reference evidence="2 3" key="2">
    <citation type="submission" date="2007-06" db="EMBL/GenBank/DDBJ databases">
        <title>Draft genome sequence of Pseudoflavonifractor capillosus ATCC 29799.</title>
        <authorList>
            <person name="Sudarsanam P."/>
            <person name="Ley R."/>
            <person name="Guruge J."/>
            <person name="Turnbaugh P.J."/>
            <person name="Mahowald M."/>
            <person name="Liep D."/>
            <person name="Gordon J."/>
        </authorList>
    </citation>
    <scope>NUCLEOTIDE SEQUENCE [LARGE SCALE GENOMIC DNA]</scope>
    <source>
        <strain evidence="2 3">ATCC 29799</strain>
    </source>
</reference>
<accession>A6P1M7</accession>
<comment type="caution">
    <text evidence="2">The sequence shown here is derived from an EMBL/GenBank/DDBJ whole genome shotgun (WGS) entry which is preliminary data.</text>
</comment>
<proteinExistence type="predicted"/>
<evidence type="ECO:0000313" key="3">
    <source>
        <dbReference type="Proteomes" id="UP000003639"/>
    </source>
</evidence>
<keyword evidence="1" id="KW-0812">Transmembrane</keyword>
<keyword evidence="1" id="KW-1133">Transmembrane helix</keyword>
<dbReference type="EMBL" id="AAXG02000047">
    <property type="protein sequence ID" value="EDM97919.1"/>
    <property type="molecule type" value="Genomic_DNA"/>
</dbReference>
<gene>
    <name evidence="2" type="ORF">BACCAP_04394</name>
</gene>
<name>A6P1M7_9FIRM</name>
<keyword evidence="3" id="KW-1185">Reference proteome</keyword>
<evidence type="ECO:0000313" key="2">
    <source>
        <dbReference type="EMBL" id="EDM97919.1"/>
    </source>
</evidence>
<evidence type="ECO:0000256" key="1">
    <source>
        <dbReference type="SAM" id="Phobius"/>
    </source>
</evidence>
<dbReference type="STRING" id="411467.BACCAP_04394"/>
<keyword evidence="1" id="KW-0472">Membrane</keyword>
<feature type="transmembrane region" description="Helical" evidence="1">
    <location>
        <begin position="6"/>
        <end position="27"/>
    </location>
</feature>
<dbReference type="Proteomes" id="UP000003639">
    <property type="component" value="Unassembled WGS sequence"/>
</dbReference>
<protein>
    <submittedName>
        <fullName evidence="2">Uncharacterized protein</fullName>
    </submittedName>
</protein>
<reference evidence="2 3" key="1">
    <citation type="submission" date="2007-04" db="EMBL/GenBank/DDBJ databases">
        <authorList>
            <person name="Fulton L."/>
            <person name="Clifton S."/>
            <person name="Fulton B."/>
            <person name="Xu J."/>
            <person name="Minx P."/>
            <person name="Pepin K.H."/>
            <person name="Johnson M."/>
            <person name="Thiruvilangam P."/>
            <person name="Bhonagiri V."/>
            <person name="Nash W.E."/>
            <person name="Mardis E.R."/>
            <person name="Wilson R.K."/>
        </authorList>
    </citation>
    <scope>NUCLEOTIDE SEQUENCE [LARGE SCALE GENOMIC DNA]</scope>
    <source>
        <strain evidence="2 3">ATCC 29799</strain>
    </source>
</reference>
<organism evidence="2 3">
    <name type="scientific">Pseudoflavonifractor capillosus ATCC 29799</name>
    <dbReference type="NCBI Taxonomy" id="411467"/>
    <lineage>
        <taxon>Bacteria</taxon>
        <taxon>Bacillati</taxon>
        <taxon>Bacillota</taxon>
        <taxon>Clostridia</taxon>
        <taxon>Eubacteriales</taxon>
        <taxon>Oscillospiraceae</taxon>
        <taxon>Pseudoflavonifractor</taxon>
    </lineage>
</organism>
<dbReference type="AlphaFoldDB" id="A6P1M7"/>
<sequence length="40" mass="4982">MSTLIFIFFSIFFLVSFQLYFYIYFYIKPHSFHHFSLAFA</sequence>